<dbReference type="Proteomes" id="UP000694548">
    <property type="component" value="Chromosome sgr18"/>
</dbReference>
<name>A0A8C6P5K7_NOTFU</name>
<reference evidence="1" key="2">
    <citation type="submission" date="2025-08" db="UniProtKB">
        <authorList>
            <consortium name="Ensembl"/>
        </authorList>
    </citation>
    <scope>IDENTIFICATION</scope>
</reference>
<reference evidence="1" key="3">
    <citation type="submission" date="2025-09" db="UniProtKB">
        <authorList>
            <consortium name="Ensembl"/>
        </authorList>
    </citation>
    <scope>IDENTIFICATION</scope>
</reference>
<keyword evidence="2" id="KW-1185">Reference proteome</keyword>
<reference evidence="1" key="1">
    <citation type="submission" date="2014-08" db="EMBL/GenBank/DDBJ databases">
        <authorList>
            <person name="Senf B."/>
            <person name="Petzold A."/>
            <person name="Downie B.R."/>
            <person name="Koch P."/>
            <person name="Platzer M."/>
        </authorList>
    </citation>
    <scope>NUCLEOTIDE SEQUENCE [LARGE SCALE GENOMIC DNA]</scope>
    <source>
        <strain evidence="1">GRZ</strain>
    </source>
</reference>
<accession>A0A8C6P5K7</accession>
<organism evidence="1 2">
    <name type="scientific">Nothobranchius furzeri</name>
    <name type="common">Turquoise killifish</name>
    <dbReference type="NCBI Taxonomy" id="105023"/>
    <lineage>
        <taxon>Eukaryota</taxon>
        <taxon>Metazoa</taxon>
        <taxon>Chordata</taxon>
        <taxon>Craniata</taxon>
        <taxon>Vertebrata</taxon>
        <taxon>Euteleostomi</taxon>
        <taxon>Actinopterygii</taxon>
        <taxon>Neopterygii</taxon>
        <taxon>Teleostei</taxon>
        <taxon>Neoteleostei</taxon>
        <taxon>Acanthomorphata</taxon>
        <taxon>Ovalentaria</taxon>
        <taxon>Atherinomorphae</taxon>
        <taxon>Cyprinodontiformes</taxon>
        <taxon>Nothobranchiidae</taxon>
        <taxon>Nothobranchius</taxon>
    </lineage>
</organism>
<evidence type="ECO:0000313" key="2">
    <source>
        <dbReference type="Proteomes" id="UP000694548"/>
    </source>
</evidence>
<protein>
    <submittedName>
        <fullName evidence="1">Uncharacterized protein</fullName>
    </submittedName>
</protein>
<dbReference type="Ensembl" id="ENSNFUT00015040040.1">
    <property type="protein sequence ID" value="ENSNFUP00015038346.1"/>
    <property type="gene ID" value="ENSNFUG00015018512.1"/>
</dbReference>
<proteinExistence type="predicted"/>
<sequence length="125" mass="14076">MDSTTWQKSFRLVLFVEIKHECCRANGVSGRAALLLANQTSVWAHKKRCSSTILRCVGLLLAPSVWEGLFPSAPVRPTHPLLTANSHLPLEQASDWWVESAHMGLRQAQFIIIHYHADYLEAENV</sequence>
<evidence type="ECO:0000313" key="1">
    <source>
        <dbReference type="Ensembl" id="ENSNFUP00015038346.1"/>
    </source>
</evidence>
<dbReference type="AlphaFoldDB" id="A0A8C6P5K7"/>